<dbReference type="InterPro" id="IPR045159">
    <property type="entry name" value="DCAF7-like"/>
</dbReference>
<dbReference type="PANTHER" id="PTHR19919">
    <property type="entry name" value="WD REPEAT CONTAINING PROTEIN"/>
    <property type="match status" value="1"/>
</dbReference>
<proteinExistence type="predicted"/>
<dbReference type="STRING" id="1097556.R4X7S6"/>
<dbReference type="InterPro" id="IPR036322">
    <property type="entry name" value="WD40_repeat_dom_sf"/>
</dbReference>
<dbReference type="InterPro" id="IPR001680">
    <property type="entry name" value="WD40_rpt"/>
</dbReference>
<keyword evidence="2" id="KW-0677">Repeat</keyword>
<protein>
    <submittedName>
        <fullName evidence="5">WD repeat protein</fullName>
    </submittedName>
</protein>
<evidence type="ECO:0000313" key="6">
    <source>
        <dbReference type="Proteomes" id="UP000013776"/>
    </source>
</evidence>
<dbReference type="Gene3D" id="2.130.10.10">
    <property type="entry name" value="YVTN repeat-like/Quinoprotein amine dehydrogenase"/>
    <property type="match status" value="1"/>
</dbReference>
<name>R4X7S6_TAPDE</name>
<dbReference type="OrthoDB" id="1284551at2759"/>
<dbReference type="SMART" id="SM00320">
    <property type="entry name" value="WD40"/>
    <property type="match status" value="4"/>
</dbReference>
<evidence type="ECO:0000256" key="2">
    <source>
        <dbReference type="ARBA" id="ARBA00022737"/>
    </source>
</evidence>
<keyword evidence="6" id="KW-1185">Reference proteome</keyword>
<dbReference type="eggNOG" id="KOG0290">
    <property type="taxonomic scope" value="Eukaryota"/>
</dbReference>
<dbReference type="InterPro" id="IPR015943">
    <property type="entry name" value="WD40/YVTN_repeat-like_dom_sf"/>
</dbReference>
<dbReference type="PROSITE" id="PS50294">
    <property type="entry name" value="WD_REPEATS_REGION"/>
    <property type="match status" value="1"/>
</dbReference>
<evidence type="ECO:0000313" key="5">
    <source>
        <dbReference type="EMBL" id="CCG81480.1"/>
    </source>
</evidence>
<sequence>MSYGPRPHMNAHAHRNSFSAAAYTGYFNAPPSNPYRNPSKKSLTFDCAWPVYALDWSRWPRSGTRGFGRIALGSFSDDMGNRLQVLQQSDDGELQKVAEVDATLPYPVTKVMWEPPRTDKNDANMLATCGDYLRVFSMTQGDGRFPGKITQEVLLGNTKADFPAPLTSFDWNKIDPAMIVTASVDTTCTVWDLNTAQARTQLIAHDKEVFDVTFTANTTDVFASVGSDGSVRLFDLRALEHSTIIYESPTADGSPNATSPGMSNNSNSPSVGNAAPLLRLSACERDTNLLATFAADSNTVQVLDIRRPGSAILQLESHAGSINALEWAPDSRSLLATCADDSQVLVWDCNNADQSSGPAKCREPVLAWTAESEVNNISWSAEGDRLCAAYGKSVQVLKI</sequence>
<organism evidence="5 6">
    <name type="scientific">Taphrina deformans (strain PYCC 5710 / ATCC 11124 / CBS 356.35 / IMI 108563 / JCM 9778 / NBRC 8474)</name>
    <name type="common">Peach leaf curl fungus</name>
    <name type="synonym">Lalaria deformans</name>
    <dbReference type="NCBI Taxonomy" id="1097556"/>
    <lineage>
        <taxon>Eukaryota</taxon>
        <taxon>Fungi</taxon>
        <taxon>Dikarya</taxon>
        <taxon>Ascomycota</taxon>
        <taxon>Taphrinomycotina</taxon>
        <taxon>Taphrinomycetes</taxon>
        <taxon>Taphrinales</taxon>
        <taxon>Taphrinaceae</taxon>
        <taxon>Taphrina</taxon>
    </lineage>
</organism>
<dbReference type="Proteomes" id="UP000013776">
    <property type="component" value="Unassembled WGS sequence"/>
</dbReference>
<dbReference type="PROSITE" id="PS50082">
    <property type="entry name" value="WD_REPEATS_2"/>
    <property type="match status" value="2"/>
</dbReference>
<dbReference type="AlphaFoldDB" id="R4X7S6"/>
<feature type="repeat" description="WD" evidence="3">
    <location>
        <begin position="315"/>
        <end position="348"/>
    </location>
</feature>
<evidence type="ECO:0000256" key="4">
    <source>
        <dbReference type="SAM" id="MobiDB-lite"/>
    </source>
</evidence>
<accession>R4X7S6</accession>
<reference evidence="5 6" key="1">
    <citation type="journal article" date="2013" name="MBio">
        <title>Genome sequencing of the plant pathogen Taphrina deformans, the causal agent of peach leaf curl.</title>
        <authorList>
            <person name="Cisse O.H."/>
            <person name="Almeida J.M.G.C.F."/>
            <person name="Fonseca A."/>
            <person name="Kumar A.A."/>
            <person name="Salojaervi J."/>
            <person name="Overmyer K."/>
            <person name="Hauser P.M."/>
            <person name="Pagni M."/>
        </authorList>
    </citation>
    <scope>NUCLEOTIDE SEQUENCE [LARGE SCALE GENOMIC DNA]</scope>
    <source>
        <strain evidence="6">PYCC 5710 / ATCC 11124 / CBS 356.35 / IMI 108563 / JCM 9778 / NBRC 8474</strain>
    </source>
</reference>
<feature type="compositionally biased region" description="Low complexity" evidence="4">
    <location>
        <begin position="259"/>
        <end position="270"/>
    </location>
</feature>
<dbReference type="EMBL" id="CAHR02000041">
    <property type="protein sequence ID" value="CCG81480.1"/>
    <property type="molecule type" value="Genomic_DNA"/>
</dbReference>
<evidence type="ECO:0000256" key="3">
    <source>
        <dbReference type="PROSITE-ProRule" id="PRU00221"/>
    </source>
</evidence>
<gene>
    <name evidence="5" type="ORF">TAPDE_001313</name>
</gene>
<feature type="repeat" description="WD" evidence="3">
    <location>
        <begin position="202"/>
        <end position="244"/>
    </location>
</feature>
<dbReference type="SUPFAM" id="SSF50978">
    <property type="entry name" value="WD40 repeat-like"/>
    <property type="match status" value="1"/>
</dbReference>
<evidence type="ECO:0000256" key="1">
    <source>
        <dbReference type="ARBA" id="ARBA00022574"/>
    </source>
</evidence>
<keyword evidence="1 3" id="KW-0853">WD repeat</keyword>
<feature type="region of interest" description="Disordered" evidence="4">
    <location>
        <begin position="247"/>
        <end position="270"/>
    </location>
</feature>
<dbReference type="Pfam" id="PF00400">
    <property type="entry name" value="WD40"/>
    <property type="match status" value="2"/>
</dbReference>
<comment type="caution">
    <text evidence="5">The sequence shown here is derived from an EMBL/GenBank/DDBJ whole genome shotgun (WGS) entry which is preliminary data.</text>
</comment>
<dbReference type="VEuPathDB" id="FungiDB:TAPDE_001313"/>